<dbReference type="EMBL" id="CAJOBE010034566">
    <property type="protein sequence ID" value="CAF4304397.1"/>
    <property type="molecule type" value="Genomic_DNA"/>
</dbReference>
<reference evidence="3" key="1">
    <citation type="submission" date="2021-02" db="EMBL/GenBank/DDBJ databases">
        <authorList>
            <person name="Nowell W R."/>
        </authorList>
    </citation>
    <scope>NUCLEOTIDE SEQUENCE</scope>
</reference>
<evidence type="ECO:0000313" key="2">
    <source>
        <dbReference type="EMBL" id="CAF0909151.1"/>
    </source>
</evidence>
<dbReference type="Proteomes" id="UP000663882">
    <property type="component" value="Unassembled WGS sequence"/>
</dbReference>
<feature type="region of interest" description="Disordered" evidence="1">
    <location>
        <begin position="1"/>
        <end position="26"/>
    </location>
</feature>
<comment type="caution">
    <text evidence="3">The sequence shown here is derived from an EMBL/GenBank/DDBJ whole genome shotgun (WGS) entry which is preliminary data.</text>
</comment>
<evidence type="ECO:0000313" key="5">
    <source>
        <dbReference type="Proteomes" id="UP000663889"/>
    </source>
</evidence>
<feature type="compositionally biased region" description="Polar residues" evidence="1">
    <location>
        <begin position="1"/>
        <end position="19"/>
    </location>
</feature>
<evidence type="ECO:0000256" key="1">
    <source>
        <dbReference type="SAM" id="MobiDB-lite"/>
    </source>
</evidence>
<dbReference type="Proteomes" id="UP000663874">
    <property type="component" value="Unassembled WGS sequence"/>
</dbReference>
<dbReference type="OrthoDB" id="8033443at2759"/>
<organism evidence="3 5">
    <name type="scientific">Rotaria sordida</name>
    <dbReference type="NCBI Taxonomy" id="392033"/>
    <lineage>
        <taxon>Eukaryota</taxon>
        <taxon>Metazoa</taxon>
        <taxon>Spiralia</taxon>
        <taxon>Gnathifera</taxon>
        <taxon>Rotifera</taxon>
        <taxon>Eurotatoria</taxon>
        <taxon>Bdelloidea</taxon>
        <taxon>Philodinida</taxon>
        <taxon>Philodinidae</taxon>
        <taxon>Rotaria</taxon>
    </lineage>
</organism>
<dbReference type="Proteomes" id="UP000663889">
    <property type="component" value="Unassembled WGS sequence"/>
</dbReference>
<gene>
    <name evidence="4" type="ORF">FNK824_LOCUS40762</name>
    <name evidence="2" type="ORF">RFH988_LOCUS9391</name>
    <name evidence="3" type="ORF">SEV965_LOCUS14599</name>
</gene>
<accession>A0A814M7R8</accession>
<dbReference type="EMBL" id="CAJNOO010000333">
    <property type="protein sequence ID" value="CAF0909151.1"/>
    <property type="molecule type" value="Genomic_DNA"/>
</dbReference>
<name>A0A814M7R8_9BILA</name>
<dbReference type="AlphaFoldDB" id="A0A814M7R8"/>
<dbReference type="EMBL" id="CAJNOU010000733">
    <property type="protein sequence ID" value="CAF1075926.1"/>
    <property type="molecule type" value="Genomic_DNA"/>
</dbReference>
<evidence type="ECO:0000313" key="4">
    <source>
        <dbReference type="EMBL" id="CAF4304397.1"/>
    </source>
</evidence>
<proteinExistence type="predicted"/>
<protein>
    <submittedName>
        <fullName evidence="3">Uncharacterized protein</fullName>
    </submittedName>
</protein>
<evidence type="ECO:0000313" key="3">
    <source>
        <dbReference type="EMBL" id="CAF1075926.1"/>
    </source>
</evidence>
<sequence>MKQISLEDSSPSSSHTSKYGSIRPHLPLSITGKPTLIQAMKTVDPKFRVPSRRSITSDYLPKLHEQIINKLKTTCSSADFL</sequence>